<feature type="transmembrane region" description="Helical" evidence="6">
    <location>
        <begin position="242"/>
        <end position="262"/>
    </location>
</feature>
<gene>
    <name evidence="8" type="ORF">BP422_20560</name>
</gene>
<dbReference type="EMBL" id="CP018145">
    <property type="protein sequence ID" value="ASJ55733.1"/>
    <property type="molecule type" value="Genomic_DNA"/>
</dbReference>
<dbReference type="InterPro" id="IPR011701">
    <property type="entry name" value="MFS"/>
</dbReference>
<evidence type="ECO:0000256" key="2">
    <source>
        <dbReference type="ARBA" id="ARBA00022448"/>
    </source>
</evidence>
<dbReference type="KEGG" id="bfm:BP422_20560"/>
<dbReference type="SUPFAM" id="SSF103473">
    <property type="entry name" value="MFS general substrate transporter"/>
    <property type="match status" value="1"/>
</dbReference>
<evidence type="ECO:0000256" key="6">
    <source>
        <dbReference type="SAM" id="Phobius"/>
    </source>
</evidence>
<sequence>MREVSGKTQVVAVALVTALCMIGDSMLYVVLPLFWKEAGLTSLWEVGVLLAVNRFIRVPIGPLVGKWYERSGGRRGLIVAVVLAFLTTLSYSLEGFWLWLLMRCLWGVAWTFLRLGAYSLIVSVSEGHNRGELMGLYNGLYRLGSLGGMLVGALLASWYGLSVTSIALAVPSLFAFILVFRCIRPSFTSQHPKDVKQMDTGKRLWSRAQVLLTLMTGLLVTMVYQGVFTSTLSRVIEVRESLIMIGGVVLGAAVIASVIQGIRWGWEPWAAPLVGKLSDRHGRTNLFIGTLLVASFLFAVLQATSSLVLWFAILFGIQLTATIITTVLDTLAADEAARQANSQVVMTQYSVLSDLGAALGPLLAFWLDEHVGLSLVYIGIAMILLLVGLVWLWRPKLIKMESAS</sequence>
<dbReference type="AlphaFoldDB" id="A0A220MLB4"/>
<protein>
    <submittedName>
        <fullName evidence="8">Arabinose ABC transporter permease</fullName>
    </submittedName>
</protein>
<feature type="domain" description="Major facilitator superfamily (MFS) profile" evidence="7">
    <location>
        <begin position="9"/>
        <end position="396"/>
    </location>
</feature>
<reference evidence="8 9" key="1">
    <citation type="submission" date="2016-11" db="EMBL/GenBank/DDBJ databases">
        <authorList>
            <person name="Jaros S."/>
            <person name="Januszkiewicz K."/>
            <person name="Wedrychowicz H."/>
        </authorList>
    </citation>
    <scope>NUCLEOTIDE SEQUENCE [LARGE SCALE GENOMIC DNA]</scope>
    <source>
        <strain evidence="8 9">NF2</strain>
    </source>
</reference>
<feature type="transmembrane region" description="Helical" evidence="6">
    <location>
        <begin position="139"/>
        <end position="159"/>
    </location>
</feature>
<evidence type="ECO:0000259" key="7">
    <source>
        <dbReference type="PROSITE" id="PS50850"/>
    </source>
</evidence>
<feature type="transmembrane region" description="Helical" evidence="6">
    <location>
        <begin position="204"/>
        <end position="227"/>
    </location>
</feature>
<dbReference type="GO" id="GO:0022857">
    <property type="term" value="F:transmembrane transporter activity"/>
    <property type="evidence" value="ECO:0007669"/>
    <property type="project" value="InterPro"/>
</dbReference>
<dbReference type="PANTHER" id="PTHR23531">
    <property type="entry name" value="QUINOLENE RESISTANCE PROTEIN NORA"/>
    <property type="match status" value="1"/>
</dbReference>
<feature type="transmembrane region" description="Helical" evidence="6">
    <location>
        <begin position="105"/>
        <end position="127"/>
    </location>
</feature>
<name>A0A220MLB4_9BACL</name>
<comment type="subcellular location">
    <subcellularLocation>
        <location evidence="1">Cell membrane</location>
        <topology evidence="1">Multi-pass membrane protein</topology>
    </subcellularLocation>
</comment>
<feature type="transmembrane region" description="Helical" evidence="6">
    <location>
        <begin position="165"/>
        <end position="183"/>
    </location>
</feature>
<feature type="transmembrane region" description="Helical" evidence="6">
    <location>
        <begin position="373"/>
        <end position="393"/>
    </location>
</feature>
<feature type="transmembrane region" description="Helical" evidence="6">
    <location>
        <begin position="12"/>
        <end position="34"/>
    </location>
</feature>
<evidence type="ECO:0000256" key="3">
    <source>
        <dbReference type="ARBA" id="ARBA00022692"/>
    </source>
</evidence>
<accession>A0A220MLB4</accession>
<organism evidence="8 9">
    <name type="scientific">Brevibacillus formosus</name>
    <dbReference type="NCBI Taxonomy" id="54913"/>
    <lineage>
        <taxon>Bacteria</taxon>
        <taxon>Bacillati</taxon>
        <taxon>Bacillota</taxon>
        <taxon>Bacilli</taxon>
        <taxon>Bacillales</taxon>
        <taxon>Paenibacillaceae</taxon>
        <taxon>Brevibacillus</taxon>
    </lineage>
</organism>
<dbReference type="InterPro" id="IPR052714">
    <property type="entry name" value="MFS_Exporter"/>
</dbReference>
<feature type="transmembrane region" description="Helical" evidence="6">
    <location>
        <begin position="283"/>
        <end position="301"/>
    </location>
</feature>
<dbReference type="Pfam" id="PF07690">
    <property type="entry name" value="MFS_1"/>
    <property type="match status" value="2"/>
</dbReference>
<dbReference type="GO" id="GO:0005886">
    <property type="term" value="C:plasma membrane"/>
    <property type="evidence" value="ECO:0007669"/>
    <property type="project" value="UniProtKB-SubCell"/>
</dbReference>
<proteinExistence type="predicted"/>
<dbReference type="Proteomes" id="UP000197781">
    <property type="component" value="Chromosome"/>
</dbReference>
<dbReference type="Gene3D" id="1.20.1250.20">
    <property type="entry name" value="MFS general substrate transporter like domains"/>
    <property type="match status" value="1"/>
</dbReference>
<evidence type="ECO:0000256" key="1">
    <source>
        <dbReference type="ARBA" id="ARBA00004651"/>
    </source>
</evidence>
<evidence type="ECO:0000313" key="8">
    <source>
        <dbReference type="EMBL" id="ASJ55733.1"/>
    </source>
</evidence>
<evidence type="ECO:0000256" key="5">
    <source>
        <dbReference type="ARBA" id="ARBA00023136"/>
    </source>
</evidence>
<keyword evidence="2" id="KW-0813">Transport</keyword>
<keyword evidence="4 6" id="KW-1133">Transmembrane helix</keyword>
<dbReference type="PROSITE" id="PS50850">
    <property type="entry name" value="MFS"/>
    <property type="match status" value="1"/>
</dbReference>
<feature type="transmembrane region" description="Helical" evidence="6">
    <location>
        <begin position="307"/>
        <end position="328"/>
    </location>
</feature>
<dbReference type="InterPro" id="IPR020846">
    <property type="entry name" value="MFS_dom"/>
</dbReference>
<dbReference type="InterPro" id="IPR036259">
    <property type="entry name" value="MFS_trans_sf"/>
</dbReference>
<keyword evidence="3 6" id="KW-0812">Transmembrane</keyword>
<feature type="transmembrane region" description="Helical" evidence="6">
    <location>
        <begin position="77"/>
        <end position="99"/>
    </location>
</feature>
<evidence type="ECO:0000256" key="4">
    <source>
        <dbReference type="ARBA" id="ARBA00022989"/>
    </source>
</evidence>
<dbReference type="PANTHER" id="PTHR23531:SF1">
    <property type="entry name" value="QUINOLENE RESISTANCE PROTEIN NORA"/>
    <property type="match status" value="1"/>
</dbReference>
<keyword evidence="5 6" id="KW-0472">Membrane</keyword>
<evidence type="ECO:0000313" key="9">
    <source>
        <dbReference type="Proteomes" id="UP000197781"/>
    </source>
</evidence>